<dbReference type="EMBL" id="LMWW01000035">
    <property type="protein sequence ID" value="KUN81560.1"/>
    <property type="molecule type" value="Genomic_DNA"/>
</dbReference>
<dbReference type="OrthoDB" id="4327008at2"/>
<proteinExistence type="predicted"/>
<feature type="region of interest" description="Disordered" evidence="1">
    <location>
        <begin position="83"/>
        <end position="133"/>
    </location>
</feature>
<accession>A0A101SWM7</accession>
<dbReference type="RefSeq" id="WP_059202898.1">
    <property type="nucleotide sequence ID" value="NZ_KQ948770.1"/>
</dbReference>
<feature type="compositionally biased region" description="Basic and acidic residues" evidence="1">
    <location>
        <begin position="116"/>
        <end position="133"/>
    </location>
</feature>
<feature type="compositionally biased region" description="Low complexity" evidence="1">
    <location>
        <begin position="83"/>
        <end position="92"/>
    </location>
</feature>
<dbReference type="STRING" id="1943.AQJ64_22250"/>
<dbReference type="Proteomes" id="UP000052982">
    <property type="component" value="Unassembled WGS sequence"/>
</dbReference>
<organism evidence="2 3">
    <name type="scientific">Streptomyces griseoruber</name>
    <dbReference type="NCBI Taxonomy" id="1943"/>
    <lineage>
        <taxon>Bacteria</taxon>
        <taxon>Bacillati</taxon>
        <taxon>Actinomycetota</taxon>
        <taxon>Actinomycetes</taxon>
        <taxon>Kitasatosporales</taxon>
        <taxon>Streptomycetaceae</taxon>
        <taxon>Streptomyces</taxon>
    </lineage>
</organism>
<comment type="caution">
    <text evidence="2">The sequence shown here is derived from an EMBL/GenBank/DDBJ whole genome shotgun (WGS) entry which is preliminary data.</text>
</comment>
<reference evidence="2 3" key="1">
    <citation type="submission" date="2015-10" db="EMBL/GenBank/DDBJ databases">
        <title>Draft genome sequence of Streptomyces griseoruber DSM 40281, type strain for the species Streptomyces griseoruber.</title>
        <authorList>
            <person name="Ruckert C."/>
            <person name="Winkler A."/>
            <person name="Kalinowski J."/>
            <person name="Kampfer P."/>
            <person name="Glaeser S."/>
        </authorList>
    </citation>
    <scope>NUCLEOTIDE SEQUENCE [LARGE SCALE GENOMIC DNA]</scope>
    <source>
        <strain evidence="2 3">DSM 40281</strain>
    </source>
</reference>
<gene>
    <name evidence="2" type="ORF">AQJ64_22250</name>
</gene>
<name>A0A101SWM7_9ACTN</name>
<keyword evidence="3" id="KW-1185">Reference proteome</keyword>
<sequence>MTRLLAEVWRWSDDHADGWAKGYAEGWTAAILRVLEERDVFVPDEGHWYITTRTDLKTLAPWLDMALFVNDWRDLIRAGRAGMASSGSSAEAGDVRPVATPGTHSRRTGRKPKYVQYEDFRPARREHAPDAAP</sequence>
<evidence type="ECO:0000256" key="1">
    <source>
        <dbReference type="SAM" id="MobiDB-lite"/>
    </source>
</evidence>
<evidence type="ECO:0000313" key="3">
    <source>
        <dbReference type="Proteomes" id="UP000052982"/>
    </source>
</evidence>
<feature type="compositionally biased region" description="Basic residues" evidence="1">
    <location>
        <begin position="104"/>
        <end position="113"/>
    </location>
</feature>
<dbReference type="AlphaFoldDB" id="A0A101SWM7"/>
<protein>
    <submittedName>
        <fullName evidence="2">Uncharacterized protein</fullName>
    </submittedName>
</protein>
<evidence type="ECO:0000313" key="2">
    <source>
        <dbReference type="EMBL" id="KUN81560.1"/>
    </source>
</evidence>